<comment type="caution">
    <text evidence="2">The sequence shown here is derived from an EMBL/GenBank/DDBJ whole genome shotgun (WGS) entry which is preliminary data.</text>
</comment>
<proteinExistence type="predicted"/>
<gene>
    <name evidence="2" type="ORF">M0812_21566</name>
</gene>
<organism evidence="2 3">
    <name type="scientific">Anaeramoeba flamelloides</name>
    <dbReference type="NCBI Taxonomy" id="1746091"/>
    <lineage>
        <taxon>Eukaryota</taxon>
        <taxon>Metamonada</taxon>
        <taxon>Anaeramoebidae</taxon>
        <taxon>Anaeramoeba</taxon>
    </lineage>
</organism>
<feature type="compositionally biased region" description="Polar residues" evidence="1">
    <location>
        <begin position="156"/>
        <end position="171"/>
    </location>
</feature>
<feature type="region of interest" description="Disordered" evidence="1">
    <location>
        <begin position="133"/>
        <end position="200"/>
    </location>
</feature>
<feature type="compositionally biased region" description="Basic and acidic residues" evidence="1">
    <location>
        <begin position="107"/>
        <end position="120"/>
    </location>
</feature>
<sequence length="263" mass="30882">MDQSSGDQENKNENVNDNESESENQDKDKDEDDDDETELFQAKLRDILEEKKVLESEVDRYNEEEENNYEINDEDDNDDLDEDSNNGDIEGYSDFDNNVDFGEDSNDESHSGDNDGLEQNKVDFEKYLKYFNNSKKEDDDFNEELEQNKFEEMDINDQNSNEGSGTESQDFNKLMQKFKNNLQNRSDSDNDENLNYSDDDVKQDLKKLTNINGYSKYANLKDDEEDELNKQLETDRLEDLLISENNNTDSEIEKKKMSHIQKF</sequence>
<name>A0AAV7YS67_9EUKA</name>
<evidence type="ECO:0000313" key="3">
    <source>
        <dbReference type="Proteomes" id="UP001146793"/>
    </source>
</evidence>
<feature type="region of interest" description="Disordered" evidence="1">
    <location>
        <begin position="1"/>
        <end position="120"/>
    </location>
</feature>
<feature type="compositionally biased region" description="Acidic residues" evidence="1">
    <location>
        <begin position="62"/>
        <end position="85"/>
    </location>
</feature>
<dbReference type="EMBL" id="JANTQA010000047">
    <property type="protein sequence ID" value="KAJ3432623.1"/>
    <property type="molecule type" value="Genomic_DNA"/>
</dbReference>
<dbReference type="Proteomes" id="UP001146793">
    <property type="component" value="Unassembled WGS sequence"/>
</dbReference>
<feature type="compositionally biased region" description="Basic and acidic residues" evidence="1">
    <location>
        <begin position="43"/>
        <end position="61"/>
    </location>
</feature>
<protein>
    <submittedName>
        <fullName evidence="2">Uncharacterized protein</fullName>
    </submittedName>
</protein>
<reference evidence="2" key="1">
    <citation type="submission" date="2022-08" db="EMBL/GenBank/DDBJ databases">
        <title>Novel sulphate-reducing endosymbionts in the free-living metamonad Anaeramoeba.</title>
        <authorList>
            <person name="Jerlstrom-Hultqvist J."/>
            <person name="Cepicka I."/>
            <person name="Gallot-Lavallee L."/>
            <person name="Salas-Leiva D."/>
            <person name="Curtis B.A."/>
            <person name="Zahonova K."/>
            <person name="Pipaliya S."/>
            <person name="Dacks J."/>
            <person name="Roger A.J."/>
        </authorList>
    </citation>
    <scope>NUCLEOTIDE SEQUENCE</scope>
    <source>
        <strain evidence="2">Busselton2</strain>
    </source>
</reference>
<feature type="compositionally biased region" description="Acidic residues" evidence="1">
    <location>
        <begin position="16"/>
        <end position="38"/>
    </location>
</feature>
<dbReference type="AlphaFoldDB" id="A0AAV7YS67"/>
<evidence type="ECO:0000256" key="1">
    <source>
        <dbReference type="SAM" id="MobiDB-lite"/>
    </source>
</evidence>
<accession>A0AAV7YS67</accession>
<evidence type="ECO:0000313" key="2">
    <source>
        <dbReference type="EMBL" id="KAJ3432623.1"/>
    </source>
</evidence>